<keyword evidence="3" id="KW-0812">Transmembrane</keyword>
<proteinExistence type="predicted"/>
<dbReference type="OMA" id="LACEYIF"/>
<evidence type="ECO:0000256" key="2">
    <source>
        <dbReference type="ARBA" id="ARBA00022527"/>
    </source>
</evidence>
<gene>
    <name evidence="9" type="ORF">ZEAMMB73_Zm00001d016656</name>
</gene>
<name>A0A1D6H9I9_MAIZE</name>
<dbReference type="InterPro" id="IPR025287">
    <property type="entry name" value="WAK_GUB"/>
</dbReference>
<accession>A0A1D6H9I9</accession>
<dbReference type="PANTHER" id="PTHR27009">
    <property type="entry name" value="RUST RESISTANCE KINASE LR10-RELATED"/>
    <property type="match status" value="1"/>
</dbReference>
<keyword evidence="9" id="KW-0418">Kinase</keyword>
<evidence type="ECO:0000256" key="1">
    <source>
        <dbReference type="ARBA" id="ARBA00004479"/>
    </source>
</evidence>
<dbReference type="GO" id="GO:0016020">
    <property type="term" value="C:membrane"/>
    <property type="evidence" value="ECO:0007669"/>
    <property type="project" value="UniProtKB-SubCell"/>
</dbReference>
<dbReference type="SUPFAM" id="SSF56112">
    <property type="entry name" value="Protein kinase-like (PK-like)"/>
    <property type="match status" value="1"/>
</dbReference>
<organism evidence="9">
    <name type="scientific">Zea mays</name>
    <name type="common">Maize</name>
    <dbReference type="NCBI Taxonomy" id="4577"/>
    <lineage>
        <taxon>Eukaryota</taxon>
        <taxon>Viridiplantae</taxon>
        <taxon>Streptophyta</taxon>
        <taxon>Embryophyta</taxon>
        <taxon>Tracheophyta</taxon>
        <taxon>Spermatophyta</taxon>
        <taxon>Magnoliopsida</taxon>
        <taxon>Liliopsida</taxon>
        <taxon>Poales</taxon>
        <taxon>Poaceae</taxon>
        <taxon>PACMAD clade</taxon>
        <taxon>Panicoideae</taxon>
        <taxon>Andropogonodae</taxon>
        <taxon>Andropogoneae</taxon>
        <taxon>Tripsacinae</taxon>
        <taxon>Zea</taxon>
    </lineage>
</organism>
<evidence type="ECO:0000256" key="5">
    <source>
        <dbReference type="ARBA" id="ARBA00022989"/>
    </source>
</evidence>
<dbReference type="EMBL" id="CM000781">
    <property type="protein sequence ID" value="AQK71372.1"/>
    <property type="molecule type" value="Genomic_DNA"/>
</dbReference>
<sequence>MLEAKVSVLISPVVIFILPLSGKLYLSFFISVTVDAGGQGDPEECGVKAYELVCSNDKATIRINTGTYFVTSIDYINRSFWVVDANLDMHNSCPLPRWDPLLAICMLDTAPYTRAYYSQQAICMLPSRCWATPTAMGASSFSTIGRIHHINVVRLVGFCAEEMRRALACEYIFSAERSFSWDMLNEIALGIARGINYIPASRDRPTMGEIIEMLECGTHGLGLQMPSRPFFCDDDDPNMPAADSYHFSSELTAISEEDG</sequence>
<feature type="domain" description="Wall-associated receptor kinase galacturonan-binding" evidence="8">
    <location>
        <begin position="39"/>
        <end position="84"/>
    </location>
</feature>
<keyword evidence="9" id="KW-0808">Transferase</keyword>
<protein>
    <submittedName>
        <fullName evidence="9">Serine/threonine protein kinase</fullName>
    </submittedName>
</protein>
<dbReference type="GO" id="GO:0030247">
    <property type="term" value="F:polysaccharide binding"/>
    <property type="evidence" value="ECO:0007669"/>
    <property type="project" value="InterPro"/>
</dbReference>
<evidence type="ECO:0000256" key="3">
    <source>
        <dbReference type="ARBA" id="ARBA00022692"/>
    </source>
</evidence>
<dbReference type="InParanoid" id="A0A1D6H9I9"/>
<keyword evidence="4" id="KW-0732">Signal</keyword>
<dbReference type="ExpressionAtlas" id="A0A1D6H9I9">
    <property type="expression patterns" value="baseline"/>
</dbReference>
<keyword evidence="7" id="KW-0325">Glycoprotein</keyword>
<evidence type="ECO:0000259" key="8">
    <source>
        <dbReference type="Pfam" id="PF13947"/>
    </source>
</evidence>
<keyword evidence="6" id="KW-0472">Membrane</keyword>
<dbReference type="GO" id="GO:0004674">
    <property type="term" value="F:protein serine/threonine kinase activity"/>
    <property type="evidence" value="ECO:0007669"/>
    <property type="project" value="UniProtKB-KW"/>
</dbReference>
<dbReference type="Pfam" id="PF13947">
    <property type="entry name" value="GUB_WAK_bind"/>
    <property type="match status" value="1"/>
</dbReference>
<keyword evidence="2 9" id="KW-0723">Serine/threonine-protein kinase</keyword>
<dbReference type="InterPro" id="IPR045874">
    <property type="entry name" value="LRK10/LRL21-25-like"/>
</dbReference>
<evidence type="ECO:0000256" key="6">
    <source>
        <dbReference type="ARBA" id="ARBA00023136"/>
    </source>
</evidence>
<evidence type="ECO:0000313" key="9">
    <source>
        <dbReference type="EMBL" id="AQK71372.1"/>
    </source>
</evidence>
<evidence type="ECO:0000256" key="4">
    <source>
        <dbReference type="ARBA" id="ARBA00022729"/>
    </source>
</evidence>
<dbReference type="Gene3D" id="1.10.510.10">
    <property type="entry name" value="Transferase(Phosphotransferase) domain 1"/>
    <property type="match status" value="1"/>
</dbReference>
<evidence type="ECO:0000256" key="7">
    <source>
        <dbReference type="ARBA" id="ARBA00023180"/>
    </source>
</evidence>
<comment type="subcellular location">
    <subcellularLocation>
        <location evidence="1">Membrane</location>
        <topology evidence="1">Single-pass type I membrane protein</topology>
    </subcellularLocation>
</comment>
<keyword evidence="5" id="KW-1133">Transmembrane helix</keyword>
<dbReference type="AlphaFoldDB" id="A0A1D6H9I9"/>
<dbReference type="InterPro" id="IPR011009">
    <property type="entry name" value="Kinase-like_dom_sf"/>
</dbReference>
<reference evidence="9" key="1">
    <citation type="submission" date="2015-12" db="EMBL/GenBank/DDBJ databases">
        <title>Update maize B73 reference genome by single molecule sequencing technologies.</title>
        <authorList>
            <consortium name="Maize Genome Sequencing Project"/>
            <person name="Ware D."/>
        </authorList>
    </citation>
    <scope>NUCLEOTIDE SEQUENCE</scope>
    <source>
        <tissue evidence="9">Seedling</tissue>
    </source>
</reference>